<protein>
    <submittedName>
        <fullName evidence="3">Uncharacterized protein</fullName>
    </submittedName>
</protein>
<feature type="region of interest" description="Disordered" evidence="1">
    <location>
        <begin position="80"/>
        <end position="100"/>
    </location>
</feature>
<feature type="signal peptide" evidence="2">
    <location>
        <begin position="1"/>
        <end position="20"/>
    </location>
</feature>
<dbReference type="Proteomes" id="UP000292702">
    <property type="component" value="Unassembled WGS sequence"/>
</dbReference>
<evidence type="ECO:0000256" key="1">
    <source>
        <dbReference type="SAM" id="MobiDB-lite"/>
    </source>
</evidence>
<dbReference type="AlphaFoldDB" id="A0A4R0RCD7"/>
<gene>
    <name evidence="3" type="ORF">EIP91_005987</name>
</gene>
<organism evidence="3 4">
    <name type="scientific">Steccherinum ochraceum</name>
    <dbReference type="NCBI Taxonomy" id="92696"/>
    <lineage>
        <taxon>Eukaryota</taxon>
        <taxon>Fungi</taxon>
        <taxon>Dikarya</taxon>
        <taxon>Basidiomycota</taxon>
        <taxon>Agaricomycotina</taxon>
        <taxon>Agaricomycetes</taxon>
        <taxon>Polyporales</taxon>
        <taxon>Steccherinaceae</taxon>
        <taxon>Steccherinum</taxon>
    </lineage>
</organism>
<evidence type="ECO:0000313" key="3">
    <source>
        <dbReference type="EMBL" id="TCD63115.1"/>
    </source>
</evidence>
<keyword evidence="4" id="KW-1185">Reference proteome</keyword>
<dbReference type="EMBL" id="RWJN01000321">
    <property type="protein sequence ID" value="TCD63115.1"/>
    <property type="molecule type" value="Genomic_DNA"/>
</dbReference>
<evidence type="ECO:0000313" key="4">
    <source>
        <dbReference type="Proteomes" id="UP000292702"/>
    </source>
</evidence>
<keyword evidence="2" id="KW-0732">Signal</keyword>
<accession>A0A4R0RCD7</accession>
<proteinExistence type="predicted"/>
<feature type="chain" id="PRO_5020197868" evidence="2">
    <location>
        <begin position="21"/>
        <end position="100"/>
    </location>
</feature>
<reference evidence="3 4" key="1">
    <citation type="submission" date="2018-11" db="EMBL/GenBank/DDBJ databases">
        <title>Genome assembly of Steccherinum ochraceum LE-BIN_3174, the white-rot fungus of the Steccherinaceae family (The Residual Polyporoid clade, Polyporales, Basidiomycota).</title>
        <authorList>
            <person name="Fedorova T.V."/>
            <person name="Glazunova O.A."/>
            <person name="Landesman E.O."/>
            <person name="Moiseenko K.V."/>
            <person name="Psurtseva N.V."/>
            <person name="Savinova O.S."/>
            <person name="Shakhova N.V."/>
            <person name="Tyazhelova T.V."/>
            <person name="Vasina D.V."/>
        </authorList>
    </citation>
    <scope>NUCLEOTIDE SEQUENCE [LARGE SCALE GENOMIC DNA]</scope>
    <source>
        <strain evidence="3 4">LE-BIN_3174</strain>
    </source>
</reference>
<sequence>MLMFTTSTLILLATLCSTFAIPITSPKTGKSASIDDGPKRSDDIARGFHSYKRVEPVEDGFHSWKRAVAVEDGFHSWKRSEDTTDGFHSWKRSLEDGDSK</sequence>
<comment type="caution">
    <text evidence="3">The sequence shown here is derived from an EMBL/GenBank/DDBJ whole genome shotgun (WGS) entry which is preliminary data.</text>
</comment>
<evidence type="ECO:0000256" key="2">
    <source>
        <dbReference type="SAM" id="SignalP"/>
    </source>
</evidence>
<name>A0A4R0RCD7_9APHY</name>